<protein>
    <submittedName>
        <fullName evidence="2">Dynein light chain</fullName>
    </submittedName>
</protein>
<dbReference type="AlphaFoldDB" id="A0AAD9DC25"/>
<feature type="compositionally biased region" description="Polar residues" evidence="1">
    <location>
        <begin position="388"/>
        <end position="403"/>
    </location>
</feature>
<evidence type="ECO:0000313" key="3">
    <source>
        <dbReference type="Proteomes" id="UP001224775"/>
    </source>
</evidence>
<feature type="compositionally biased region" description="Basic and acidic residues" evidence="1">
    <location>
        <begin position="485"/>
        <end position="495"/>
    </location>
</feature>
<dbReference type="Proteomes" id="UP001224775">
    <property type="component" value="Unassembled WGS sequence"/>
</dbReference>
<proteinExistence type="predicted"/>
<feature type="compositionally biased region" description="Low complexity" evidence="1">
    <location>
        <begin position="163"/>
        <end position="173"/>
    </location>
</feature>
<feature type="compositionally biased region" description="Basic and acidic residues" evidence="1">
    <location>
        <begin position="276"/>
        <end position="287"/>
    </location>
</feature>
<feature type="compositionally biased region" description="Acidic residues" evidence="1">
    <location>
        <begin position="352"/>
        <end position="384"/>
    </location>
</feature>
<organism evidence="2 3">
    <name type="scientific">Skeletonema marinoi</name>
    <dbReference type="NCBI Taxonomy" id="267567"/>
    <lineage>
        <taxon>Eukaryota</taxon>
        <taxon>Sar</taxon>
        <taxon>Stramenopiles</taxon>
        <taxon>Ochrophyta</taxon>
        <taxon>Bacillariophyta</taxon>
        <taxon>Coscinodiscophyceae</taxon>
        <taxon>Thalassiosirophycidae</taxon>
        <taxon>Thalassiosirales</taxon>
        <taxon>Skeletonemataceae</taxon>
        <taxon>Skeletonema</taxon>
        <taxon>Skeletonema marinoi-dohrnii complex</taxon>
    </lineage>
</organism>
<feature type="compositionally biased region" description="Low complexity" evidence="1">
    <location>
        <begin position="288"/>
        <end position="297"/>
    </location>
</feature>
<evidence type="ECO:0000313" key="2">
    <source>
        <dbReference type="EMBL" id="KAK1740489.1"/>
    </source>
</evidence>
<accession>A0AAD9DC25</accession>
<evidence type="ECO:0000256" key="1">
    <source>
        <dbReference type="SAM" id="MobiDB-lite"/>
    </source>
</evidence>
<feature type="region of interest" description="Disordered" evidence="1">
    <location>
        <begin position="431"/>
        <end position="603"/>
    </location>
</feature>
<feature type="compositionally biased region" description="Basic and acidic residues" evidence="1">
    <location>
        <begin position="148"/>
        <end position="162"/>
    </location>
</feature>
<feature type="region of interest" description="Disordered" evidence="1">
    <location>
        <begin position="1"/>
        <end position="415"/>
    </location>
</feature>
<feature type="compositionally biased region" description="Acidic residues" evidence="1">
    <location>
        <begin position="298"/>
        <end position="309"/>
    </location>
</feature>
<dbReference type="SUPFAM" id="SSF55961">
    <property type="entry name" value="Bet v1-like"/>
    <property type="match status" value="1"/>
</dbReference>
<feature type="compositionally biased region" description="Acidic residues" evidence="1">
    <location>
        <begin position="317"/>
        <end position="342"/>
    </location>
</feature>
<name>A0AAD9DC25_9STRA</name>
<sequence>MDPDADLSHPVVSSKPPPQSHSGRRKDRRLVSREVALPNSSRRSNARKSRNSSDGGGAACRADGVVGATHSASSSNRPNKLSSTSSSSSKNQPSSSSSAHRSLTASSSDRRHHRSSRHSSSGAREEHHNQHRSSRHSSSRTSRHHDHNHRDDNKRRSDDKQSSSKSKPSSSSKDIVETSKKTSQHNNTKPRVSSSTTSSSSKYKHYTKNEKADNNNNTYQVFYDEHGRKIKVPTTTTSSTPTIIEAASASVAPTPSEMIGEACGYHSSDFDTDSDTPDHDQHDDNRSSDSSSGIDGASDFEEDQEEEYNSDYIDGASELDDDDEGVEDEDIVEYEEGEEDYIVVDNDGIDHDGEESVDIGDYDDTDTTNSDDEEEMEEYGDYDDNTFSKEQQSVATRSNSPELNDTRRQLQPLKSDMERIARNFYGDEIAILHADPPSNKSNDNRYDIMDPNEDEGATLRLNRPPTPESDKCNDIGDNFSQMSVRGRDPPEEGRGCDPPFVPGGTGASSSKRLEPRLRKSAQQQQEQAKEKKKPAIRGILKKKEGAAPPPLAYFGRTSQSTSEHNSDSDDVEDSINDSGSDPDFSETKPSKQENEDDDSAILSLFEDTSVSTAKSGLRSGRFAEANAAAAAAAASNLETIDDGDSNSDDEHDHVYSANESTEVRKRSNSADFNTSFPTLLGDDENQFDRNKSHFMRTSDLGLTQDTIFAEQFLDNPDSKPEPHYHHPSPHPPPGIQFNCDENWISVDDGNGGHSPIAPQAVDALVATGYRTACDPMMWTPTSKTRKFMTDAGLRFDDVPTPAPPEEEGGRADSSCLVWSGKFPHKHYGHDLPVIRSQGVVNMSPEELVDLLMDSTRVKSYNVSSIGRKDELMLSDGTDLDTCPFSGQRKKKLTGVVIQGAKIVNGAAVGFAEESDEQSDYEEEEEVTEMEFDDDGRQSVRTFTTLTSPMERRKSLFVGVTKLVRSTNKVPMRKNLEYVTLLHCQALTDDQGGNGYIIVGRAVTPAEDAGRGNKDVQRAEILLNVHIIRRLREKNSKYDKRKRISSSDRAKTAQMRNRCLMINVVHVKSPIIPNMLAKKVSLSAASNFITDIRALTEE</sequence>
<reference evidence="2" key="1">
    <citation type="submission" date="2023-06" db="EMBL/GenBank/DDBJ databases">
        <title>Survivors Of The Sea: Transcriptome response of Skeletonema marinoi to long-term dormancy.</title>
        <authorList>
            <person name="Pinder M.I.M."/>
            <person name="Kourtchenko O."/>
            <person name="Robertson E.K."/>
            <person name="Larsson T."/>
            <person name="Maumus F."/>
            <person name="Osuna-Cruz C.M."/>
            <person name="Vancaester E."/>
            <person name="Stenow R."/>
            <person name="Vandepoele K."/>
            <person name="Ploug H."/>
            <person name="Bruchert V."/>
            <person name="Godhe A."/>
            <person name="Topel M."/>
        </authorList>
    </citation>
    <scope>NUCLEOTIDE SEQUENCE</scope>
    <source>
        <strain evidence="2">R05AC</strain>
    </source>
</reference>
<keyword evidence="3" id="KW-1185">Reference proteome</keyword>
<dbReference type="EMBL" id="JATAAI010000015">
    <property type="protein sequence ID" value="KAK1740489.1"/>
    <property type="molecule type" value="Genomic_DNA"/>
</dbReference>
<comment type="caution">
    <text evidence="2">The sequence shown here is derived from an EMBL/GenBank/DDBJ whole genome shotgun (WGS) entry which is preliminary data.</text>
</comment>
<feature type="compositionally biased region" description="Basic residues" evidence="1">
    <location>
        <begin position="129"/>
        <end position="147"/>
    </location>
</feature>
<feature type="compositionally biased region" description="Low complexity" evidence="1">
    <location>
        <begin position="233"/>
        <end position="244"/>
    </location>
</feature>
<feature type="compositionally biased region" description="Low complexity" evidence="1">
    <location>
        <begin position="71"/>
        <end position="107"/>
    </location>
</feature>
<gene>
    <name evidence="2" type="ORF">QTG54_008584</name>
</gene>